<name>A0A380MWL6_9GAMM</name>
<sequence length="105" mass="12047">MKFKPFLLGCLLFTLPTHADESVWQQQQRDIAEIVKELNYLIEVTKQLQINYKEDGSKIRFNYVALIAQLRAARDGAQEYLNDNLMELHTAPPPVIKSSMTKVAP</sequence>
<dbReference type="InterPro" id="IPR019110">
    <property type="entry name" value="Uncharacterised_RAQPRD"/>
</dbReference>
<reference evidence="2 3" key="1">
    <citation type="submission" date="2018-06" db="EMBL/GenBank/DDBJ databases">
        <authorList>
            <consortium name="Pathogen Informatics"/>
            <person name="Doyle S."/>
        </authorList>
    </citation>
    <scope>NUCLEOTIDE SEQUENCE [LARGE SCALE GENOMIC DNA]</scope>
    <source>
        <strain evidence="2 3">NCTC13337</strain>
    </source>
</reference>
<dbReference type="RefSeq" id="WP_072577262.1">
    <property type="nucleotide sequence ID" value="NZ_LWHB01000151.1"/>
</dbReference>
<organism evidence="2 3">
    <name type="scientific">Suttonella ornithocola</name>
    <dbReference type="NCBI Taxonomy" id="279832"/>
    <lineage>
        <taxon>Bacteria</taxon>
        <taxon>Pseudomonadati</taxon>
        <taxon>Pseudomonadota</taxon>
        <taxon>Gammaproteobacteria</taxon>
        <taxon>Cardiobacteriales</taxon>
        <taxon>Cardiobacteriaceae</taxon>
        <taxon>Suttonella</taxon>
    </lineage>
</organism>
<proteinExistence type="predicted"/>
<dbReference type="EMBL" id="UHIC01000001">
    <property type="protein sequence ID" value="SUO96662.1"/>
    <property type="molecule type" value="Genomic_DNA"/>
</dbReference>
<evidence type="ECO:0000313" key="2">
    <source>
        <dbReference type="EMBL" id="SUO96662.1"/>
    </source>
</evidence>
<evidence type="ECO:0000256" key="1">
    <source>
        <dbReference type="SAM" id="SignalP"/>
    </source>
</evidence>
<dbReference type="AlphaFoldDB" id="A0A380MWL6"/>
<dbReference type="Pfam" id="PF09686">
    <property type="entry name" value="Plasmid_RAQPRD"/>
    <property type="match status" value="1"/>
</dbReference>
<evidence type="ECO:0000313" key="3">
    <source>
        <dbReference type="Proteomes" id="UP000254601"/>
    </source>
</evidence>
<feature type="chain" id="PRO_5016996394" evidence="1">
    <location>
        <begin position="20"/>
        <end position="105"/>
    </location>
</feature>
<keyword evidence="3" id="KW-1185">Reference proteome</keyword>
<accession>A0A380MWL6</accession>
<protein>
    <submittedName>
        <fullName evidence="2">Integrative conjugative element protein, RAQPRD family</fullName>
    </submittedName>
</protein>
<gene>
    <name evidence="2" type="ORF">NCTC13337_01961</name>
</gene>
<feature type="signal peptide" evidence="1">
    <location>
        <begin position="1"/>
        <end position="19"/>
    </location>
</feature>
<dbReference type="Proteomes" id="UP000254601">
    <property type="component" value="Unassembled WGS sequence"/>
</dbReference>
<keyword evidence="1" id="KW-0732">Signal</keyword>